<organism evidence="2 3">
    <name type="scientific">Paraburkholderia silviterrae</name>
    <dbReference type="NCBI Taxonomy" id="2528715"/>
    <lineage>
        <taxon>Bacteria</taxon>
        <taxon>Pseudomonadati</taxon>
        <taxon>Pseudomonadota</taxon>
        <taxon>Betaproteobacteria</taxon>
        <taxon>Burkholderiales</taxon>
        <taxon>Burkholderiaceae</taxon>
        <taxon>Paraburkholderia</taxon>
    </lineage>
</organism>
<feature type="domain" description="DUF5107" evidence="1">
    <location>
        <begin position="57"/>
        <end position="333"/>
    </location>
</feature>
<gene>
    <name evidence="2" type="ORF">EYW47_06915</name>
</gene>
<protein>
    <submittedName>
        <fullName evidence="2">DUF5107 domain-containing protein</fullName>
    </submittedName>
</protein>
<accession>A0A4R5MER4</accession>
<dbReference type="Proteomes" id="UP000295722">
    <property type="component" value="Unassembled WGS sequence"/>
</dbReference>
<dbReference type="Pfam" id="PF17128">
    <property type="entry name" value="DUF5107"/>
    <property type="match status" value="1"/>
</dbReference>
<comment type="caution">
    <text evidence="2">The sequence shown here is derived from an EMBL/GenBank/DDBJ whole genome shotgun (WGS) entry which is preliminary data.</text>
</comment>
<evidence type="ECO:0000313" key="2">
    <source>
        <dbReference type="EMBL" id="TDG25549.1"/>
    </source>
</evidence>
<evidence type="ECO:0000259" key="1">
    <source>
        <dbReference type="Pfam" id="PF17128"/>
    </source>
</evidence>
<dbReference type="InterPro" id="IPR033396">
    <property type="entry name" value="DUF5107"/>
</dbReference>
<name>A0A4R5MER4_9BURK</name>
<proteinExistence type="predicted"/>
<dbReference type="EMBL" id="SMRP01000002">
    <property type="protein sequence ID" value="TDG25549.1"/>
    <property type="molecule type" value="Genomic_DNA"/>
</dbReference>
<sequence length="667" mass="74051">MTHIRTERLALPVSRLGPANPLPIFRWQQPTSANPAPPANNLSADERKHAFVWGDASILPYRVQDDYDRHLQPGHLDAVVLDNGLLRATVLPGLGGRLASLIDLSNGAELLFRNPVFQPANLAALNAWFSGGIEWNGLIPGHTPFTCAAVFCGVVETDDGPILRLHEFDRVREASWQVDLFLPHGESRLYVHGRIVNPNPTQIACYWWTNAAVPYRPGMRVLAPADYGIEHVLPDNHLERFALNAHGFDASYPARWHAATSVFFRKPDADRLWIAALDHEGRGIVQTATSGMRGRKMFFFGTGAGGRHWMEVLGRPGDTEYVEIQAGIAPTQDQEFMLPGGGALEWTECWMPFALAAPAAHDPCWHTACSAVRRALDAQLPAHTLASLDARMRVHAIKPVSRRLYRGAIWGQLHEVLTGRPVASGLDFDAPPDVARPWAELAETGRFSAGSLAALPEIWVAGDHWQQELLDSSARHGETWLHALALGIIALDRGHTEPAHAFFQRAHALRPNALSLRNLALSEGNVQAAERLYLSAWDAPDAPPQLATEIAEWLLRHDRIAALRRFLSGLGPDAERHERIRLIRARLSLLDGNLDLAEQWLDYEFATIREGETALDEIWSALQITRASRRLGRALSPDEERAALAAAPIPYRLDFRMVRDPRAASRR</sequence>
<reference evidence="2 3" key="1">
    <citation type="submission" date="2019-03" db="EMBL/GenBank/DDBJ databases">
        <title>Paraburkholderia sp. 4M-K11, isolated from subtropical forest soil.</title>
        <authorList>
            <person name="Gao Z.-H."/>
            <person name="Qiu L.-H."/>
        </authorList>
    </citation>
    <scope>NUCLEOTIDE SEQUENCE [LARGE SCALE GENOMIC DNA]</scope>
    <source>
        <strain evidence="2 3">4M-K11</strain>
    </source>
</reference>
<keyword evidence="3" id="KW-1185">Reference proteome</keyword>
<dbReference type="OrthoDB" id="174931at2"/>
<dbReference type="RefSeq" id="WP_133194096.1">
    <property type="nucleotide sequence ID" value="NZ_JBHUCW010000006.1"/>
</dbReference>
<evidence type="ECO:0000313" key="3">
    <source>
        <dbReference type="Proteomes" id="UP000295722"/>
    </source>
</evidence>
<dbReference type="AlphaFoldDB" id="A0A4R5MER4"/>